<accession>A0A7J7JPT4</accession>
<proteinExistence type="predicted"/>
<organism evidence="1 2">
    <name type="scientific">Bugula neritina</name>
    <name type="common">Brown bryozoan</name>
    <name type="synonym">Sertularia neritina</name>
    <dbReference type="NCBI Taxonomy" id="10212"/>
    <lineage>
        <taxon>Eukaryota</taxon>
        <taxon>Metazoa</taxon>
        <taxon>Spiralia</taxon>
        <taxon>Lophotrochozoa</taxon>
        <taxon>Bryozoa</taxon>
        <taxon>Gymnolaemata</taxon>
        <taxon>Cheilostomatida</taxon>
        <taxon>Flustrina</taxon>
        <taxon>Buguloidea</taxon>
        <taxon>Bugulidae</taxon>
        <taxon>Bugula</taxon>
    </lineage>
</organism>
<name>A0A7J7JPT4_BUGNE</name>
<protein>
    <submittedName>
        <fullName evidence="1">Uncharacterized protein</fullName>
    </submittedName>
</protein>
<dbReference type="EMBL" id="VXIV02002045">
    <property type="protein sequence ID" value="KAF6027691.1"/>
    <property type="molecule type" value="Genomic_DNA"/>
</dbReference>
<reference evidence="1" key="1">
    <citation type="submission" date="2020-06" db="EMBL/GenBank/DDBJ databases">
        <title>Draft genome of Bugula neritina, a colonial animal packing powerful symbionts and potential medicines.</title>
        <authorList>
            <person name="Rayko M."/>
        </authorList>
    </citation>
    <scope>NUCLEOTIDE SEQUENCE [LARGE SCALE GENOMIC DNA]</scope>
    <source>
        <strain evidence="1">Kwan_BN1</strain>
    </source>
</reference>
<dbReference type="AlphaFoldDB" id="A0A7J7JPT4"/>
<dbReference type="Proteomes" id="UP000593567">
    <property type="component" value="Unassembled WGS sequence"/>
</dbReference>
<gene>
    <name evidence="1" type="ORF">EB796_014003</name>
</gene>
<comment type="caution">
    <text evidence="1">The sequence shown here is derived from an EMBL/GenBank/DDBJ whole genome shotgun (WGS) entry which is preliminary data.</text>
</comment>
<sequence>MMPSDDLPANTNAIHYENKHKLACINLCSNVSGYTQTVNFINSGNEYELVVKMMDFLTKLSEVCYHSLLVRHKDVFKQLTGVSLKKFKLVVITKQ</sequence>
<keyword evidence="2" id="KW-1185">Reference proteome</keyword>
<evidence type="ECO:0000313" key="1">
    <source>
        <dbReference type="EMBL" id="KAF6027691.1"/>
    </source>
</evidence>
<evidence type="ECO:0000313" key="2">
    <source>
        <dbReference type="Proteomes" id="UP000593567"/>
    </source>
</evidence>
<dbReference type="OrthoDB" id="5988713at2759"/>